<reference evidence="1 2" key="1">
    <citation type="submission" date="2022-10" db="EMBL/GenBank/DDBJ databases">
        <title>Complete genome sequence of Exiguobacterium profundum TSS-3 isolated from an extremely saline-alkaline spring located in Ixtapa, Chiapas-Mexico.</title>
        <authorList>
            <person name="Rincon-Rosales R."/>
            <person name="Rogel M.A."/>
            <person name="Rincon-Molina C.I."/>
            <person name="Guerrero G."/>
            <person name="Manzano-Gomez L.A."/>
            <person name="Lopez-Lopez A."/>
            <person name="Rincon Molina F.A."/>
            <person name="Martinez-Romero E."/>
        </authorList>
    </citation>
    <scope>NUCLEOTIDE SEQUENCE [LARGE SCALE GENOMIC DNA]</scope>
    <source>
        <strain evidence="1 2">TSS-3</strain>
    </source>
</reference>
<protein>
    <submittedName>
        <fullName evidence="1">Uncharacterized protein</fullName>
    </submittedName>
</protein>
<keyword evidence="2" id="KW-1185">Reference proteome</keyword>
<dbReference type="RefSeq" id="WP_275059856.1">
    <property type="nucleotide sequence ID" value="NZ_CP109617.1"/>
</dbReference>
<accession>A0ABY8AVZ7</accession>
<organism evidence="1 2">
    <name type="scientific">Exiguobacterium profundum</name>
    <dbReference type="NCBI Taxonomy" id="307643"/>
    <lineage>
        <taxon>Bacteria</taxon>
        <taxon>Bacillati</taxon>
        <taxon>Bacillota</taxon>
        <taxon>Bacilli</taxon>
        <taxon>Bacillales</taxon>
        <taxon>Bacillales Family XII. Incertae Sedis</taxon>
        <taxon>Exiguobacterium</taxon>
    </lineage>
</organism>
<proteinExistence type="predicted"/>
<dbReference type="Proteomes" id="UP001219957">
    <property type="component" value="Chromosome"/>
</dbReference>
<dbReference type="EMBL" id="CP109617">
    <property type="protein sequence ID" value="WED53955.1"/>
    <property type="molecule type" value="Genomic_DNA"/>
</dbReference>
<sequence>MSQLKSSLIFDLYTGNQALTSIQQKMLERIELLVHDKRFKELEQFMGDTPDIEQLLIDYVLIDPTESYRWDLLIGYERLDRIEDYDRVNAFCRTAFSYHPDKPFYFALALYDMGWNDFEIDEEVIEVANRLIEVATPEVSALICLSVSKVLRHKEREYLRMAIERCPWAVQPYFSLGEQYSRYNPRLAKTYTEKGVAQLTLNFDDSGKSHVALKTGFNPITWKEDCCSDLLGMNMSWAEYQKYKRAIKSHR</sequence>
<evidence type="ECO:0000313" key="1">
    <source>
        <dbReference type="EMBL" id="WED53955.1"/>
    </source>
</evidence>
<gene>
    <name evidence="1" type="ORF">OE059_07785</name>
</gene>
<name>A0ABY8AVZ7_9BACL</name>
<evidence type="ECO:0000313" key="2">
    <source>
        <dbReference type="Proteomes" id="UP001219957"/>
    </source>
</evidence>